<protein>
    <submittedName>
        <fullName evidence="1">Uncharacterized protein</fullName>
    </submittedName>
</protein>
<dbReference type="Proteomes" id="UP001163603">
    <property type="component" value="Chromosome 14"/>
</dbReference>
<evidence type="ECO:0000313" key="2">
    <source>
        <dbReference type="Proteomes" id="UP001163603"/>
    </source>
</evidence>
<sequence>MVTTHFYHHAQRRRFENLMRLIESSCPSLLLRRKEIERHFSKLTHIPDHPPYAYMIQRAITELNELGGSSEVTISKFIEAEYEDLPFAHASLLTHHLQKLVKKGDIVCTSGNCYILTNESSDFRCNLNKEQKHLRRRCQKGRQHKVKGVESQKQKKIEESQEKTQVNGTICKGIEEQKPVEGHIGPTGEQENKGYAELIEKHNEVEEIQFKVNDEQVEAEQYNEGIDEHNQKQEQQKQQQKEMNLQQIQVLGKTSEVLVEENSQAEDRNQAESHTGVAEAEHLKELDKEVMEEQFHEEQKSEKLEEKNKIQDQESKASKKQVQLPEIQIEGVVERINPKFSGEANIFEPKAGQSYLVGLIEHFHKLRRGSPEKPPESKQVTSSLNVLQELSLEHQHQTTFSNVAKVLEYKQPPENSMEGSLTEQELTAVEPQLQPQRQMPSDRTPGDQLNTGGKCKNEDQRHWLTQQTEQQKNRCGQKKRLISWPKETAVDSTITSAPQTKDQLQQRQLHPRGQGPSQSEIKQKTREPYPLKLQQHGKEQPKSRGRGRPPKLKTNVDTNLVGSLVIGHQSHNEEQPKHRERGRPPKSRLSTSMDSSLPPQHQCNVSKQTKKKKKRRRQQQLKSRGQGSPKTIGKHFLIEERISRANAASALEAFVP</sequence>
<accession>A0ACC0X5T5</accession>
<gene>
    <name evidence="1" type="ORF">Pint_33493</name>
</gene>
<keyword evidence="2" id="KW-1185">Reference proteome</keyword>
<evidence type="ECO:0000313" key="1">
    <source>
        <dbReference type="EMBL" id="KAJ0010339.1"/>
    </source>
</evidence>
<proteinExistence type="predicted"/>
<name>A0ACC0X5T5_9ROSI</name>
<comment type="caution">
    <text evidence="1">The sequence shown here is derived from an EMBL/GenBank/DDBJ whole genome shotgun (WGS) entry which is preliminary data.</text>
</comment>
<organism evidence="1 2">
    <name type="scientific">Pistacia integerrima</name>
    <dbReference type="NCBI Taxonomy" id="434235"/>
    <lineage>
        <taxon>Eukaryota</taxon>
        <taxon>Viridiplantae</taxon>
        <taxon>Streptophyta</taxon>
        <taxon>Embryophyta</taxon>
        <taxon>Tracheophyta</taxon>
        <taxon>Spermatophyta</taxon>
        <taxon>Magnoliopsida</taxon>
        <taxon>eudicotyledons</taxon>
        <taxon>Gunneridae</taxon>
        <taxon>Pentapetalae</taxon>
        <taxon>rosids</taxon>
        <taxon>malvids</taxon>
        <taxon>Sapindales</taxon>
        <taxon>Anacardiaceae</taxon>
        <taxon>Pistacia</taxon>
    </lineage>
</organism>
<dbReference type="EMBL" id="CM047749">
    <property type="protein sequence ID" value="KAJ0010339.1"/>
    <property type="molecule type" value="Genomic_DNA"/>
</dbReference>
<reference evidence="2" key="1">
    <citation type="journal article" date="2023" name="G3 (Bethesda)">
        <title>Genome assembly and association tests identify interacting loci associated with vigor, precocity, and sex in interspecific pistachio rootstocks.</title>
        <authorList>
            <person name="Palmer W."/>
            <person name="Jacygrad E."/>
            <person name="Sagayaradj S."/>
            <person name="Cavanaugh K."/>
            <person name="Han R."/>
            <person name="Bertier L."/>
            <person name="Beede B."/>
            <person name="Kafkas S."/>
            <person name="Golino D."/>
            <person name="Preece J."/>
            <person name="Michelmore R."/>
        </authorList>
    </citation>
    <scope>NUCLEOTIDE SEQUENCE [LARGE SCALE GENOMIC DNA]</scope>
</reference>